<dbReference type="AlphaFoldDB" id="A0A5B7H959"/>
<organism evidence="1 2">
    <name type="scientific">Portunus trituberculatus</name>
    <name type="common">Swimming crab</name>
    <name type="synonym">Neptunus trituberculatus</name>
    <dbReference type="NCBI Taxonomy" id="210409"/>
    <lineage>
        <taxon>Eukaryota</taxon>
        <taxon>Metazoa</taxon>
        <taxon>Ecdysozoa</taxon>
        <taxon>Arthropoda</taxon>
        <taxon>Crustacea</taxon>
        <taxon>Multicrustacea</taxon>
        <taxon>Malacostraca</taxon>
        <taxon>Eumalacostraca</taxon>
        <taxon>Eucarida</taxon>
        <taxon>Decapoda</taxon>
        <taxon>Pleocyemata</taxon>
        <taxon>Brachyura</taxon>
        <taxon>Eubrachyura</taxon>
        <taxon>Portunoidea</taxon>
        <taxon>Portunidae</taxon>
        <taxon>Portuninae</taxon>
        <taxon>Portunus</taxon>
    </lineage>
</organism>
<keyword evidence="2" id="KW-1185">Reference proteome</keyword>
<name>A0A5B7H959_PORTR</name>
<evidence type="ECO:0000313" key="1">
    <source>
        <dbReference type="EMBL" id="MPC66185.1"/>
    </source>
</evidence>
<proteinExistence type="predicted"/>
<comment type="caution">
    <text evidence="1">The sequence shown here is derived from an EMBL/GenBank/DDBJ whole genome shotgun (WGS) entry which is preliminary data.</text>
</comment>
<dbReference type="EMBL" id="VSRR010024412">
    <property type="protein sequence ID" value="MPC66185.1"/>
    <property type="molecule type" value="Genomic_DNA"/>
</dbReference>
<sequence length="134" mass="14869">MWLRWWLAKDTTCCWPTIEVRHTNAAAQGRGRRAPARFVNKMGTPSRSGCDVAYLWLGEATVPLKIISRKTRHPRALTIPWGTSCTTATPSREKQWKGAHPSFTSGELSLPRSVGIREPPLSTRPCVVGAQSCI</sequence>
<accession>A0A5B7H959</accession>
<gene>
    <name evidence="1" type="ORF">E2C01_060330</name>
</gene>
<protein>
    <submittedName>
        <fullName evidence="1">Uncharacterized protein</fullName>
    </submittedName>
</protein>
<reference evidence="1 2" key="1">
    <citation type="submission" date="2019-05" db="EMBL/GenBank/DDBJ databases">
        <title>Another draft genome of Portunus trituberculatus and its Hox gene families provides insights of decapod evolution.</title>
        <authorList>
            <person name="Jeong J.-H."/>
            <person name="Song I."/>
            <person name="Kim S."/>
            <person name="Choi T."/>
            <person name="Kim D."/>
            <person name="Ryu S."/>
            <person name="Kim W."/>
        </authorList>
    </citation>
    <scope>NUCLEOTIDE SEQUENCE [LARGE SCALE GENOMIC DNA]</scope>
    <source>
        <tissue evidence="1">Muscle</tissue>
    </source>
</reference>
<evidence type="ECO:0000313" key="2">
    <source>
        <dbReference type="Proteomes" id="UP000324222"/>
    </source>
</evidence>
<dbReference type="Proteomes" id="UP000324222">
    <property type="component" value="Unassembled WGS sequence"/>
</dbReference>